<dbReference type="EMBL" id="JACAZI010000005">
    <property type="protein sequence ID" value="KAF7360770.1"/>
    <property type="molecule type" value="Genomic_DNA"/>
</dbReference>
<keyword evidence="2" id="KW-1185">Reference proteome</keyword>
<evidence type="ECO:0000313" key="2">
    <source>
        <dbReference type="Proteomes" id="UP000620124"/>
    </source>
</evidence>
<evidence type="ECO:0000313" key="1">
    <source>
        <dbReference type="EMBL" id="KAF7360770.1"/>
    </source>
</evidence>
<organism evidence="1 2">
    <name type="scientific">Mycena venus</name>
    <dbReference type="NCBI Taxonomy" id="2733690"/>
    <lineage>
        <taxon>Eukaryota</taxon>
        <taxon>Fungi</taxon>
        <taxon>Dikarya</taxon>
        <taxon>Basidiomycota</taxon>
        <taxon>Agaricomycotina</taxon>
        <taxon>Agaricomycetes</taxon>
        <taxon>Agaricomycetidae</taxon>
        <taxon>Agaricales</taxon>
        <taxon>Marasmiineae</taxon>
        <taxon>Mycenaceae</taxon>
        <taxon>Mycena</taxon>
    </lineage>
</organism>
<accession>A0A8H6YMU5</accession>
<dbReference type="Proteomes" id="UP000620124">
    <property type="component" value="Unassembled WGS sequence"/>
</dbReference>
<proteinExistence type="predicted"/>
<sequence length="140" mass="15034">MRSVSDTPEFSMADAPTLLYWLPDLVRCSSASSDPPPYSHAVPSSMLEAVAHMRPFDASGFGGLERSRCSVSTPFSTAFLEYLGRADAGSRAFLRIIRAPKRHPLSGSAAGRSPINKRMALYLLRLGLKISSGSTACGLQ</sequence>
<name>A0A8H6YMU5_9AGAR</name>
<gene>
    <name evidence="1" type="ORF">MVEN_00809000</name>
</gene>
<protein>
    <submittedName>
        <fullName evidence="1">Uncharacterized protein</fullName>
    </submittedName>
</protein>
<comment type="caution">
    <text evidence="1">The sequence shown here is derived from an EMBL/GenBank/DDBJ whole genome shotgun (WGS) entry which is preliminary data.</text>
</comment>
<reference evidence="1" key="1">
    <citation type="submission" date="2020-05" db="EMBL/GenBank/DDBJ databases">
        <title>Mycena genomes resolve the evolution of fungal bioluminescence.</title>
        <authorList>
            <person name="Tsai I.J."/>
        </authorList>
    </citation>
    <scope>NUCLEOTIDE SEQUENCE</scope>
    <source>
        <strain evidence="1">CCC161011</strain>
    </source>
</reference>
<dbReference type="AlphaFoldDB" id="A0A8H6YMU5"/>